<dbReference type="PANTHER" id="PTHR11972">
    <property type="entry name" value="NADPH OXIDASE"/>
    <property type="match status" value="1"/>
</dbReference>
<dbReference type="Pfam" id="PF08022">
    <property type="entry name" value="FAD_binding_8"/>
    <property type="match status" value="1"/>
</dbReference>
<feature type="domain" description="FAD-binding FR-type" evidence="8">
    <location>
        <begin position="389"/>
        <end position="497"/>
    </location>
</feature>
<keyword evidence="5 7" id="KW-0472">Membrane</keyword>
<dbReference type="PANTHER" id="PTHR11972:SF193">
    <property type="entry name" value="FAD-BINDING FR-TYPE DOMAIN-CONTAINING PROTEIN"/>
    <property type="match status" value="1"/>
</dbReference>
<sequence length="794" mass="90034">MVNFAMDGINGLDLPSESSTRRQLQAMSSSDNQDSSRNHGKFFTLSSMSVSHMAGKASPIATPFVYGTPVDKNYKTWPFVTVAACAAVVVFTIIYHELPEYRTGLRYHLYAAFGSKTVKGQWIGGRREVVEFLVNYVLIGLPFMIGGMALALGNAMPPVPTGAHRTAMRFLKRKMLVGSVNMSYAESMCTLVFLGLNAIWFAAVLSRNYRILATGAKMMTPAFLFRLVGTVLGFNAVLCFSLLLIPATRNSFWMISMGIDYPHAIKYHRWIGFFTVAIVMLHAMPQYYVWYKSGTFIESSFPCMDCDYGTVGKRRFENFCGQLALLCCVIIGVTSLGPIRRRYYALFYYCHHLFVLVLFLGALHFSRFVIWMYPAVCLYVMHRILARSQSRMPCEVVDLEAIPGEITRLVFRRSPGKSGHYHAGQFVYLRIPLLSHIQWHPFSISSSPIEYEDTFTVHVKCVGKWTKSLYAVAIQAREERKMPLIYVDGFYGKMSDDFQHYPALVFVAGGVGATPIISIIGKILDCMRNNDPNVEFTQVYFHWTSREVGIFHEFEPLLDAIEQYDPSHVKVKTCLYFTGDQHLGGVDVPSGIMLKPMDDTSMVPTRPFYQASRSVPRQMLLFFVTFTCSFWCLFLVRYDYPILGPLRVNQHLWPIQRIAEVLIVIVGASIGWIVVFTEPTPRSMSRLEKSRLVPTYTSYGPGDTMTHFDRSSEYSRSHSVEGQEVAFRHPVNRSRLDVLQLFNEVVKEQAHNFVVNITGIGTWVSGPSSLIRSVEVEASNFAGIFDVHYEQFEM</sequence>
<dbReference type="SUPFAM" id="SSF52343">
    <property type="entry name" value="Ferredoxin reductase-like, C-terminal NADP-linked domain"/>
    <property type="match status" value="1"/>
</dbReference>
<dbReference type="Gene3D" id="3.40.50.80">
    <property type="entry name" value="Nucleotide-binding domain of ferredoxin-NADP reductase (FNR) module"/>
    <property type="match status" value="1"/>
</dbReference>
<feature type="compositionally biased region" description="Polar residues" evidence="6">
    <location>
        <begin position="16"/>
        <end position="35"/>
    </location>
</feature>
<comment type="subcellular location">
    <subcellularLocation>
        <location evidence="1">Membrane</location>
        <topology evidence="1">Multi-pass membrane protein</topology>
    </subcellularLocation>
</comment>
<dbReference type="Proteomes" id="UP001162031">
    <property type="component" value="Unassembled WGS sequence"/>
</dbReference>
<protein>
    <recommendedName>
        <fullName evidence="8">FAD-binding FR-type domain-containing protein</fullName>
    </recommendedName>
</protein>
<evidence type="ECO:0000256" key="1">
    <source>
        <dbReference type="ARBA" id="ARBA00004141"/>
    </source>
</evidence>
<keyword evidence="10" id="KW-1185">Reference proteome</keyword>
<dbReference type="FunFam" id="3.40.50.80:FF:000054">
    <property type="entry name" value="Ferric reduction oxidase 7"/>
    <property type="match status" value="1"/>
</dbReference>
<evidence type="ECO:0000259" key="8">
    <source>
        <dbReference type="PROSITE" id="PS51384"/>
    </source>
</evidence>
<keyword evidence="3 7" id="KW-1133">Transmembrane helix</keyword>
<evidence type="ECO:0000256" key="3">
    <source>
        <dbReference type="ARBA" id="ARBA00022989"/>
    </source>
</evidence>
<feature type="transmembrane region" description="Helical" evidence="7">
    <location>
        <begin position="267"/>
        <end position="290"/>
    </location>
</feature>
<dbReference type="InterPro" id="IPR013112">
    <property type="entry name" value="FAD-bd_8"/>
</dbReference>
<evidence type="ECO:0000313" key="10">
    <source>
        <dbReference type="Proteomes" id="UP001162031"/>
    </source>
</evidence>
<feature type="transmembrane region" description="Helical" evidence="7">
    <location>
        <begin position="343"/>
        <end position="362"/>
    </location>
</feature>
<reference evidence="9" key="1">
    <citation type="submission" date="2022-12" db="EMBL/GenBank/DDBJ databases">
        <authorList>
            <person name="Webb A."/>
        </authorList>
    </citation>
    <scope>NUCLEOTIDE SEQUENCE</scope>
    <source>
        <strain evidence="9">Hp1</strain>
    </source>
</reference>
<dbReference type="InterPro" id="IPR039261">
    <property type="entry name" value="FNR_nucleotide-bd"/>
</dbReference>
<evidence type="ECO:0000313" key="9">
    <source>
        <dbReference type="EMBL" id="CAI5711635.1"/>
    </source>
</evidence>
<dbReference type="Pfam" id="PF08030">
    <property type="entry name" value="NAD_binding_6"/>
    <property type="match status" value="1"/>
</dbReference>
<feature type="transmembrane region" description="Helical" evidence="7">
    <location>
        <begin position="133"/>
        <end position="155"/>
    </location>
</feature>
<dbReference type="GO" id="GO:0005886">
    <property type="term" value="C:plasma membrane"/>
    <property type="evidence" value="ECO:0007669"/>
    <property type="project" value="TreeGrafter"/>
</dbReference>
<dbReference type="CDD" id="cd06186">
    <property type="entry name" value="NOX_Duox_like_FAD_NADP"/>
    <property type="match status" value="1"/>
</dbReference>
<dbReference type="InterPro" id="IPR050369">
    <property type="entry name" value="RBOH/FRE"/>
</dbReference>
<dbReference type="InterPro" id="IPR017938">
    <property type="entry name" value="Riboflavin_synthase-like_b-brl"/>
</dbReference>
<dbReference type="SFLD" id="SFLDS00052">
    <property type="entry name" value="Ferric_Reductase_Domain"/>
    <property type="match status" value="1"/>
</dbReference>
<dbReference type="AlphaFoldDB" id="A0AAV0T447"/>
<feature type="transmembrane region" description="Helical" evidence="7">
    <location>
        <begin position="223"/>
        <end position="246"/>
    </location>
</feature>
<proteinExistence type="predicted"/>
<evidence type="ECO:0000256" key="5">
    <source>
        <dbReference type="ARBA" id="ARBA00023136"/>
    </source>
</evidence>
<dbReference type="Gene3D" id="2.40.30.10">
    <property type="entry name" value="Translation factors"/>
    <property type="match status" value="1"/>
</dbReference>
<name>A0AAV0T447_HYABA</name>
<dbReference type="SFLD" id="SFLDG01168">
    <property type="entry name" value="Ferric_reductase_subgroup_(FRE"/>
    <property type="match status" value="1"/>
</dbReference>
<comment type="caution">
    <text evidence="9">The sequence shown here is derived from an EMBL/GenBank/DDBJ whole genome shotgun (WGS) entry which is preliminary data.</text>
</comment>
<evidence type="ECO:0000256" key="7">
    <source>
        <dbReference type="SAM" id="Phobius"/>
    </source>
</evidence>
<dbReference type="EMBL" id="CANTFL010000086">
    <property type="protein sequence ID" value="CAI5711635.1"/>
    <property type="molecule type" value="Genomic_DNA"/>
</dbReference>
<feature type="transmembrane region" description="Helical" evidence="7">
    <location>
        <begin position="76"/>
        <end position="95"/>
    </location>
</feature>
<evidence type="ECO:0000256" key="4">
    <source>
        <dbReference type="ARBA" id="ARBA00023002"/>
    </source>
</evidence>
<evidence type="ECO:0000256" key="6">
    <source>
        <dbReference type="SAM" id="MobiDB-lite"/>
    </source>
</evidence>
<feature type="transmembrane region" description="Helical" evidence="7">
    <location>
        <begin position="619"/>
        <end position="638"/>
    </location>
</feature>
<dbReference type="InterPro" id="IPR013130">
    <property type="entry name" value="Fe3_Rdtase_TM_dom"/>
</dbReference>
<feature type="transmembrane region" description="Helical" evidence="7">
    <location>
        <begin position="658"/>
        <end position="677"/>
    </location>
</feature>
<evidence type="ECO:0000256" key="2">
    <source>
        <dbReference type="ARBA" id="ARBA00022692"/>
    </source>
</evidence>
<keyword evidence="2 7" id="KW-0812">Transmembrane</keyword>
<dbReference type="SUPFAM" id="SSF63380">
    <property type="entry name" value="Riboflavin synthase domain-like"/>
    <property type="match status" value="1"/>
</dbReference>
<gene>
    <name evidence="9" type="ORF">HBR001_LOCUS690</name>
</gene>
<dbReference type="InterPro" id="IPR017927">
    <property type="entry name" value="FAD-bd_FR_type"/>
</dbReference>
<dbReference type="InterPro" id="IPR013121">
    <property type="entry name" value="Fe_red_NAD-bd_6"/>
</dbReference>
<organism evidence="9 10">
    <name type="scientific">Hyaloperonospora brassicae</name>
    <name type="common">Brassica downy mildew</name>
    <name type="synonym">Peronospora brassicae</name>
    <dbReference type="NCBI Taxonomy" id="162125"/>
    <lineage>
        <taxon>Eukaryota</taxon>
        <taxon>Sar</taxon>
        <taxon>Stramenopiles</taxon>
        <taxon>Oomycota</taxon>
        <taxon>Peronosporomycetes</taxon>
        <taxon>Peronosporales</taxon>
        <taxon>Peronosporaceae</taxon>
        <taxon>Hyaloperonospora</taxon>
    </lineage>
</organism>
<keyword evidence="4" id="KW-0560">Oxidoreductase</keyword>
<dbReference type="Pfam" id="PF01794">
    <property type="entry name" value="Ferric_reduct"/>
    <property type="match status" value="1"/>
</dbReference>
<dbReference type="PROSITE" id="PS51384">
    <property type="entry name" value="FAD_FR"/>
    <property type="match status" value="1"/>
</dbReference>
<feature type="region of interest" description="Disordered" evidence="6">
    <location>
        <begin position="1"/>
        <end position="38"/>
    </location>
</feature>
<feature type="transmembrane region" description="Helical" evidence="7">
    <location>
        <begin position="176"/>
        <end position="203"/>
    </location>
</feature>
<dbReference type="FunFam" id="2.40.30.10:FF:000125">
    <property type="entry name" value="Ferric reduction oxidase 7"/>
    <property type="match status" value="1"/>
</dbReference>
<dbReference type="GO" id="GO:0016491">
    <property type="term" value="F:oxidoreductase activity"/>
    <property type="evidence" value="ECO:0007669"/>
    <property type="project" value="UniProtKB-KW"/>
</dbReference>
<accession>A0AAV0T447</accession>